<feature type="region of interest" description="Disordered" evidence="1">
    <location>
        <begin position="242"/>
        <end position="268"/>
    </location>
</feature>
<dbReference type="PIRSF" id="PIRSF017393">
    <property type="entry name" value="MTase_SAV2177"/>
    <property type="match status" value="1"/>
</dbReference>
<evidence type="ECO:0000313" key="3">
    <source>
        <dbReference type="Proteomes" id="UP001589710"/>
    </source>
</evidence>
<evidence type="ECO:0000256" key="1">
    <source>
        <dbReference type="SAM" id="MobiDB-lite"/>
    </source>
</evidence>
<gene>
    <name evidence="2" type="ORF">ACFFTL_40680</name>
</gene>
<keyword evidence="3" id="KW-1185">Reference proteome</keyword>
<dbReference type="Pfam" id="PF04672">
    <property type="entry name" value="Methyltransf_19"/>
    <property type="match status" value="1"/>
</dbReference>
<evidence type="ECO:0000313" key="2">
    <source>
        <dbReference type="EMBL" id="MFB9578416.1"/>
    </source>
</evidence>
<sequence length="268" mass="28924">MNEPSRSLTDRLQTDRPHSARVWNYLLGGKDNYPVDAEAGDMILQAFPDFAQIARLQRAFLARAVHFLTAEAGIRQFLDIGTGLPTANNTHEVAQRLAPECRVVYVDNDPLVLTHARALLAGTPEGACAYIDADVRDVDTILEQAAKTLDFSRPIGLTMLGIMGQLPDEDGPSAIVDRLVAALPSGSYLALSDGTNTSEALNTAIRTYNANSASSYHLRSPEQIAGFFHGLDLVDPGVVRTAAWRPDPDRPRDDVAQGHAASGVGRKP</sequence>
<dbReference type="RefSeq" id="WP_345516338.1">
    <property type="nucleotide sequence ID" value="NZ_BAAAXD010000036.1"/>
</dbReference>
<comment type="caution">
    <text evidence="2">The sequence shown here is derived from an EMBL/GenBank/DDBJ whole genome shotgun (WGS) entry which is preliminary data.</text>
</comment>
<keyword evidence="2" id="KW-0489">Methyltransferase</keyword>
<name>A0ABV5RMU1_9ACTN</name>
<dbReference type="Gene3D" id="3.40.50.150">
    <property type="entry name" value="Vaccinia Virus protein VP39"/>
    <property type="match status" value="1"/>
</dbReference>
<organism evidence="2 3">
    <name type="scientific">Streptomyces yanii</name>
    <dbReference type="NCBI Taxonomy" id="78510"/>
    <lineage>
        <taxon>Bacteria</taxon>
        <taxon>Bacillati</taxon>
        <taxon>Actinomycetota</taxon>
        <taxon>Actinomycetes</taxon>
        <taxon>Kitasatosporales</taxon>
        <taxon>Streptomycetaceae</taxon>
        <taxon>Streptomyces</taxon>
    </lineage>
</organism>
<dbReference type="SUPFAM" id="SSF53335">
    <property type="entry name" value="S-adenosyl-L-methionine-dependent methyltransferases"/>
    <property type="match status" value="1"/>
</dbReference>
<feature type="compositionally biased region" description="Basic and acidic residues" evidence="1">
    <location>
        <begin position="246"/>
        <end position="256"/>
    </location>
</feature>
<keyword evidence="2" id="KW-0808">Transferase</keyword>
<dbReference type="GO" id="GO:0032259">
    <property type="term" value="P:methylation"/>
    <property type="evidence" value="ECO:0007669"/>
    <property type="project" value="UniProtKB-KW"/>
</dbReference>
<dbReference type="EC" id="2.1.1.-" evidence="2"/>
<dbReference type="GO" id="GO:0008168">
    <property type="term" value="F:methyltransferase activity"/>
    <property type="evidence" value="ECO:0007669"/>
    <property type="project" value="UniProtKB-KW"/>
</dbReference>
<dbReference type="Proteomes" id="UP001589710">
    <property type="component" value="Unassembled WGS sequence"/>
</dbReference>
<dbReference type="InterPro" id="IPR029063">
    <property type="entry name" value="SAM-dependent_MTases_sf"/>
</dbReference>
<dbReference type="EMBL" id="JBHMCG010000175">
    <property type="protein sequence ID" value="MFB9578416.1"/>
    <property type="molecule type" value="Genomic_DNA"/>
</dbReference>
<accession>A0ABV5RMU1</accession>
<protein>
    <submittedName>
        <fullName evidence="2">SAM-dependent methyltransferase</fullName>
        <ecNumber evidence="2">2.1.1.-</ecNumber>
    </submittedName>
</protein>
<dbReference type="InterPro" id="IPR006764">
    <property type="entry name" value="SAM_dep_MeTrfase_SAV2177_type"/>
</dbReference>
<reference evidence="2 3" key="1">
    <citation type="submission" date="2024-09" db="EMBL/GenBank/DDBJ databases">
        <authorList>
            <person name="Sun Q."/>
            <person name="Mori K."/>
        </authorList>
    </citation>
    <scope>NUCLEOTIDE SEQUENCE [LARGE SCALE GENOMIC DNA]</scope>
    <source>
        <strain evidence="2 3">JCM 3331</strain>
    </source>
</reference>
<proteinExistence type="predicted"/>